<evidence type="ECO:0000256" key="3">
    <source>
        <dbReference type="ARBA" id="ARBA00013089"/>
    </source>
</evidence>
<comment type="catalytic activity">
    <reaction evidence="1 6">
        <text>L-alanine = D-alanine</text>
        <dbReference type="Rhea" id="RHEA:20249"/>
        <dbReference type="ChEBI" id="CHEBI:57416"/>
        <dbReference type="ChEBI" id="CHEBI:57972"/>
        <dbReference type="EC" id="5.1.1.1"/>
    </reaction>
</comment>
<evidence type="ECO:0000259" key="7">
    <source>
        <dbReference type="SMART" id="SM01005"/>
    </source>
</evidence>
<dbReference type="PANTHER" id="PTHR30511:SF0">
    <property type="entry name" value="ALANINE RACEMASE, CATABOLIC-RELATED"/>
    <property type="match status" value="1"/>
</dbReference>
<dbReference type="SMART" id="SM01005">
    <property type="entry name" value="Ala_racemase_C"/>
    <property type="match status" value="1"/>
</dbReference>
<feature type="binding site" evidence="6">
    <location>
        <position position="300"/>
    </location>
    <ligand>
        <name>substrate</name>
    </ligand>
</feature>
<comment type="cofactor">
    <cofactor evidence="2 6">
        <name>pyridoxal 5'-phosphate</name>
        <dbReference type="ChEBI" id="CHEBI:597326"/>
    </cofactor>
</comment>
<sequence>MAVDLGALAENWRTMRKLSGNARCGAAVKADAYGTGAGHAAPRLAREGCRDFFVADANEGARLRPLLPDAKIHVLNGVFEGSFAHTLAHDLIPVINSPEQAAFWCGNADGRPYALHIDTGMNRLGLTPEQAVRHSESSAAAPCLVMSHFACADEPAHPLNARQMQMFSGLRDCFPAAEMSLANSAGIHLGPGAHHDLTRPGIALYGGEAGTGALTPMRPVVMAEARILMVRQAKAGETVSYGAAHTLARDSRIAVCGVGYADGFHRSASGAGVPLRSAVAQGAFGAFDGSRVPVIGKITMDLTMFDVTDMPEGAVNAGDWIELMGPTITLQDAATAAGTVSYELLTSLGSRYTRKHRD</sequence>
<evidence type="ECO:0000256" key="2">
    <source>
        <dbReference type="ARBA" id="ARBA00001933"/>
    </source>
</evidence>
<feature type="modified residue" description="N6-(pyridoxal phosphate)lysine" evidence="6">
    <location>
        <position position="29"/>
    </location>
</feature>
<gene>
    <name evidence="8" type="primary">alr</name>
    <name evidence="8" type="ORF">GTW23_05405</name>
</gene>
<dbReference type="PRINTS" id="PR00992">
    <property type="entry name" value="ALARACEMASE"/>
</dbReference>
<dbReference type="Proteomes" id="UP001320715">
    <property type="component" value="Unassembled WGS sequence"/>
</dbReference>
<dbReference type="Gene3D" id="3.20.20.10">
    <property type="entry name" value="Alanine racemase"/>
    <property type="match status" value="1"/>
</dbReference>
<protein>
    <recommendedName>
        <fullName evidence="3 6">Alanine racemase</fullName>
        <ecNumber evidence="3 6">5.1.1.1</ecNumber>
    </recommendedName>
</protein>
<proteinExistence type="inferred from homology"/>
<evidence type="ECO:0000313" key="8">
    <source>
        <dbReference type="EMBL" id="MCO6407605.1"/>
    </source>
</evidence>
<dbReference type="EC" id="5.1.1.1" evidence="3 6"/>
<reference evidence="8 9" key="1">
    <citation type="submission" date="2020-01" db="EMBL/GenBank/DDBJ databases">
        <title>Genomes of bacteria type strains.</title>
        <authorList>
            <person name="Chen J."/>
            <person name="Zhu S."/>
            <person name="Yang J."/>
        </authorList>
    </citation>
    <scope>NUCLEOTIDE SEQUENCE [LARGE SCALE GENOMIC DNA]</scope>
    <source>
        <strain evidence="8 9">DSM 16655</strain>
    </source>
</reference>
<dbReference type="Pfam" id="PF01168">
    <property type="entry name" value="Ala_racemase_N"/>
    <property type="match status" value="1"/>
</dbReference>
<dbReference type="GO" id="GO:0008784">
    <property type="term" value="F:alanine racemase activity"/>
    <property type="evidence" value="ECO:0007669"/>
    <property type="project" value="UniProtKB-EC"/>
</dbReference>
<comment type="pathway">
    <text evidence="6">Amino-acid biosynthesis; D-alanine biosynthesis; D-alanine from L-alanine: step 1/1.</text>
</comment>
<comment type="caution">
    <text evidence="8">The sequence shown here is derived from an EMBL/GenBank/DDBJ whole genome shotgun (WGS) entry which is preliminary data.</text>
</comment>
<dbReference type="SUPFAM" id="SSF51419">
    <property type="entry name" value="PLP-binding barrel"/>
    <property type="match status" value="1"/>
</dbReference>
<feature type="binding site" evidence="6">
    <location>
        <position position="123"/>
    </location>
    <ligand>
        <name>substrate</name>
    </ligand>
</feature>
<feature type="active site" description="Proton acceptor; specific for L-alanine" evidence="6">
    <location>
        <position position="241"/>
    </location>
</feature>
<evidence type="ECO:0000256" key="1">
    <source>
        <dbReference type="ARBA" id="ARBA00000316"/>
    </source>
</evidence>
<feature type="domain" description="Alanine racemase C-terminal" evidence="7">
    <location>
        <begin position="220"/>
        <end position="357"/>
    </location>
</feature>
<dbReference type="InterPro" id="IPR011079">
    <property type="entry name" value="Ala_racemase_C"/>
</dbReference>
<dbReference type="HAMAP" id="MF_01201">
    <property type="entry name" value="Ala_racemase"/>
    <property type="match status" value="1"/>
</dbReference>
<dbReference type="Gene3D" id="2.40.37.10">
    <property type="entry name" value="Lyase, Ornithine Decarboxylase, Chain A, domain 1"/>
    <property type="match status" value="1"/>
</dbReference>
<dbReference type="CDD" id="cd00430">
    <property type="entry name" value="PLPDE_III_AR"/>
    <property type="match status" value="1"/>
</dbReference>
<evidence type="ECO:0000313" key="9">
    <source>
        <dbReference type="Proteomes" id="UP001320715"/>
    </source>
</evidence>
<keyword evidence="9" id="KW-1185">Reference proteome</keyword>
<keyword evidence="5 6" id="KW-0413">Isomerase</keyword>
<evidence type="ECO:0000256" key="6">
    <source>
        <dbReference type="HAMAP-Rule" id="MF_01201"/>
    </source>
</evidence>
<name>A0ABT1CN48_9HYPH</name>
<dbReference type="InterPro" id="IPR001608">
    <property type="entry name" value="Ala_racemase_N"/>
</dbReference>
<comment type="function">
    <text evidence="6">Catalyzes the interconversion of L-alanine and D-alanine. May also act on other amino acids.</text>
</comment>
<dbReference type="Pfam" id="PF00842">
    <property type="entry name" value="Ala_racemase_C"/>
    <property type="match status" value="1"/>
</dbReference>
<dbReference type="PANTHER" id="PTHR30511">
    <property type="entry name" value="ALANINE RACEMASE"/>
    <property type="match status" value="1"/>
</dbReference>
<feature type="active site" description="Proton acceptor; specific for D-alanine" evidence="6">
    <location>
        <position position="29"/>
    </location>
</feature>
<evidence type="ECO:0000256" key="4">
    <source>
        <dbReference type="ARBA" id="ARBA00022898"/>
    </source>
</evidence>
<dbReference type="SUPFAM" id="SSF50621">
    <property type="entry name" value="Alanine racemase C-terminal domain-like"/>
    <property type="match status" value="1"/>
</dbReference>
<accession>A0ABT1CN48</accession>
<dbReference type="EMBL" id="JAAAML010000001">
    <property type="protein sequence ID" value="MCO6407605.1"/>
    <property type="molecule type" value="Genomic_DNA"/>
</dbReference>
<evidence type="ECO:0000256" key="5">
    <source>
        <dbReference type="ARBA" id="ARBA00023235"/>
    </source>
</evidence>
<comment type="similarity">
    <text evidence="6">Belongs to the alanine racemase family.</text>
</comment>
<dbReference type="InterPro" id="IPR029066">
    <property type="entry name" value="PLP-binding_barrel"/>
</dbReference>
<dbReference type="RefSeq" id="WP_252915575.1">
    <property type="nucleotide sequence ID" value="NZ_JAAAML010000001.1"/>
</dbReference>
<dbReference type="InterPro" id="IPR009006">
    <property type="entry name" value="Ala_racemase/Decarboxylase_C"/>
</dbReference>
<dbReference type="InterPro" id="IPR000821">
    <property type="entry name" value="Ala_racemase"/>
</dbReference>
<dbReference type="NCBIfam" id="TIGR00492">
    <property type="entry name" value="alr"/>
    <property type="match status" value="1"/>
</dbReference>
<organism evidence="8 9">
    <name type="scientific">Hoeflea alexandrii</name>
    <dbReference type="NCBI Taxonomy" id="288436"/>
    <lineage>
        <taxon>Bacteria</taxon>
        <taxon>Pseudomonadati</taxon>
        <taxon>Pseudomonadota</taxon>
        <taxon>Alphaproteobacteria</taxon>
        <taxon>Hyphomicrobiales</taxon>
        <taxon>Rhizobiaceae</taxon>
        <taxon>Hoeflea</taxon>
    </lineage>
</organism>
<keyword evidence="4 6" id="KW-0663">Pyridoxal phosphate</keyword>